<keyword evidence="3" id="KW-1185">Reference proteome</keyword>
<dbReference type="InterPro" id="IPR031248">
    <property type="entry name" value="RNF213"/>
</dbReference>
<dbReference type="PANTHER" id="PTHR22605:SF16">
    <property type="entry name" value="E3 UBIQUITIN-PROTEIN LIGASE RNF213"/>
    <property type="match status" value="1"/>
</dbReference>
<gene>
    <name evidence="2" type="ORF">MGAL_10B088713</name>
</gene>
<feature type="region of interest" description="Disordered" evidence="1">
    <location>
        <begin position="201"/>
        <end position="221"/>
    </location>
</feature>
<dbReference type="AlphaFoldDB" id="A0A8B6BYH2"/>
<evidence type="ECO:0000313" key="2">
    <source>
        <dbReference type="EMBL" id="VDH97030.1"/>
    </source>
</evidence>
<dbReference type="PANTHER" id="PTHR22605">
    <property type="entry name" value="RZ-TYPE DOMAIN-CONTAINING PROTEIN"/>
    <property type="match status" value="1"/>
</dbReference>
<dbReference type="Proteomes" id="UP000596742">
    <property type="component" value="Unassembled WGS sequence"/>
</dbReference>
<organism evidence="2 3">
    <name type="scientific">Mytilus galloprovincialis</name>
    <name type="common">Mediterranean mussel</name>
    <dbReference type="NCBI Taxonomy" id="29158"/>
    <lineage>
        <taxon>Eukaryota</taxon>
        <taxon>Metazoa</taxon>
        <taxon>Spiralia</taxon>
        <taxon>Lophotrochozoa</taxon>
        <taxon>Mollusca</taxon>
        <taxon>Bivalvia</taxon>
        <taxon>Autobranchia</taxon>
        <taxon>Pteriomorphia</taxon>
        <taxon>Mytilida</taxon>
        <taxon>Mytiloidea</taxon>
        <taxon>Mytilidae</taxon>
        <taxon>Mytilinae</taxon>
        <taxon>Mytilus</taxon>
    </lineage>
</organism>
<reference evidence="2" key="1">
    <citation type="submission" date="2018-11" db="EMBL/GenBank/DDBJ databases">
        <authorList>
            <person name="Alioto T."/>
            <person name="Alioto T."/>
        </authorList>
    </citation>
    <scope>NUCLEOTIDE SEQUENCE</scope>
</reference>
<dbReference type="OrthoDB" id="6142015at2759"/>
<comment type="caution">
    <text evidence="2">The sequence shown here is derived from an EMBL/GenBank/DDBJ whole genome shotgun (WGS) entry which is preliminary data.</text>
</comment>
<name>A0A8B6BYH2_MYTGA</name>
<dbReference type="GO" id="GO:0016887">
    <property type="term" value="F:ATP hydrolysis activity"/>
    <property type="evidence" value="ECO:0007669"/>
    <property type="project" value="InterPro"/>
</dbReference>
<protein>
    <recommendedName>
        <fullName evidence="4">UBA domain-containing protein</fullName>
    </recommendedName>
</protein>
<sequence length="603" mass="68785">MKGKTRVGQAKEKSYNYDQLHDLQSRLMLVAGKGKTGQGKRKTDQGKDDIDRFMAILDSVTRLSHIYIKLVSKGCVLFSQWHVKIYCDKGRQACLIVSFGHGQNKTVLKGRIEEHEDVSTVIPLLAKFLEDSHEKWLKYIADKRDKYYYLNYFSIDQMVFLQQELVKMGTKEIPSDLVYPLLSAIKQDCNQDDLERAMTNAKQGMSNGSESSDDEDESQSFVTAEKSIEYDEHQLNFIESMETAGFNTELAKEALNHVSPSEDMIPEGVNWCMENRNNSSFTKKIADDVPFQGRSFMGWTKTDQSLATVTSHLVQKTGAGTKENGFSVLIGALEEIRRLFLTTVSSSVSDYLSVEHLGCILERLSEQGDVYNVALSMYTNDVNSPLPQSDEVLLCSRETTLDQIEIFIRRALYSEEKKNYCLLNADLLDYDISEKGTKFLEDHMKIAEASKKKSYRLIIICSNENEYKARIVASLDKFRRQMFVADVNIVEKYLLTKFIVESSPQGNSPASLVDFDRSSVRVIRSCRGGLGKSLYKSRMVDSLKERLPNIDRKRSIDIVIPLHEKRIDVDKMMEIFIQKTLPPECNEPRIIHLDVSHEVNVHP</sequence>
<dbReference type="EMBL" id="UYJE01000851">
    <property type="protein sequence ID" value="VDH97030.1"/>
    <property type="molecule type" value="Genomic_DNA"/>
</dbReference>
<evidence type="ECO:0000313" key="3">
    <source>
        <dbReference type="Proteomes" id="UP000596742"/>
    </source>
</evidence>
<accession>A0A8B6BYH2</accession>
<dbReference type="GO" id="GO:0004842">
    <property type="term" value="F:ubiquitin-protein transferase activity"/>
    <property type="evidence" value="ECO:0007669"/>
    <property type="project" value="InterPro"/>
</dbReference>
<evidence type="ECO:0000256" key="1">
    <source>
        <dbReference type="SAM" id="MobiDB-lite"/>
    </source>
</evidence>
<evidence type="ECO:0008006" key="4">
    <source>
        <dbReference type="Google" id="ProtNLM"/>
    </source>
</evidence>
<proteinExistence type="predicted"/>